<sequence>MSPCTLKPVHRRLATFLLPTHHSSSHSHHPFLLHHHYHHHPSTYTSLRPSLPTIIHTLKLPIPPSPAAPPHHPYFSPPVPPSPPYLAISGHSYPPFIRGVTSRIPQQNLNALFDIPATSGLQGSGDEGGGDEGCWGEDLDGEWPPKGAHWKF</sequence>
<protein>
    <submittedName>
        <fullName evidence="2">Uncharacterized protein</fullName>
    </submittedName>
</protein>
<reference evidence="2 3" key="1">
    <citation type="submission" date="2019-05" db="EMBL/GenBank/DDBJ databases">
        <title>Another draft genome of Portunus trituberculatus and its Hox gene families provides insights of decapod evolution.</title>
        <authorList>
            <person name="Jeong J.-H."/>
            <person name="Song I."/>
            <person name="Kim S."/>
            <person name="Choi T."/>
            <person name="Kim D."/>
            <person name="Ryu S."/>
            <person name="Kim W."/>
        </authorList>
    </citation>
    <scope>NUCLEOTIDE SEQUENCE [LARGE SCALE GENOMIC DNA]</scope>
    <source>
        <tissue evidence="2">Muscle</tissue>
    </source>
</reference>
<proteinExistence type="predicted"/>
<feature type="region of interest" description="Disordered" evidence="1">
    <location>
        <begin position="120"/>
        <end position="152"/>
    </location>
</feature>
<accession>A0A5B7FQ56</accession>
<keyword evidence="3" id="KW-1185">Reference proteome</keyword>
<feature type="compositionally biased region" description="Acidic residues" evidence="1">
    <location>
        <begin position="128"/>
        <end position="141"/>
    </location>
</feature>
<comment type="caution">
    <text evidence="2">The sequence shown here is derived from an EMBL/GenBank/DDBJ whole genome shotgun (WGS) entry which is preliminary data.</text>
</comment>
<evidence type="ECO:0000256" key="1">
    <source>
        <dbReference type="SAM" id="MobiDB-lite"/>
    </source>
</evidence>
<evidence type="ECO:0000313" key="2">
    <source>
        <dbReference type="EMBL" id="MPC47213.1"/>
    </source>
</evidence>
<organism evidence="2 3">
    <name type="scientific">Portunus trituberculatus</name>
    <name type="common">Swimming crab</name>
    <name type="synonym">Neptunus trituberculatus</name>
    <dbReference type="NCBI Taxonomy" id="210409"/>
    <lineage>
        <taxon>Eukaryota</taxon>
        <taxon>Metazoa</taxon>
        <taxon>Ecdysozoa</taxon>
        <taxon>Arthropoda</taxon>
        <taxon>Crustacea</taxon>
        <taxon>Multicrustacea</taxon>
        <taxon>Malacostraca</taxon>
        <taxon>Eumalacostraca</taxon>
        <taxon>Eucarida</taxon>
        <taxon>Decapoda</taxon>
        <taxon>Pleocyemata</taxon>
        <taxon>Brachyura</taxon>
        <taxon>Eubrachyura</taxon>
        <taxon>Portunoidea</taxon>
        <taxon>Portunidae</taxon>
        <taxon>Portuninae</taxon>
        <taxon>Portunus</taxon>
    </lineage>
</organism>
<dbReference type="AlphaFoldDB" id="A0A5B7FQ56"/>
<evidence type="ECO:0000313" key="3">
    <source>
        <dbReference type="Proteomes" id="UP000324222"/>
    </source>
</evidence>
<name>A0A5B7FQ56_PORTR</name>
<dbReference type="EMBL" id="VSRR010007620">
    <property type="protein sequence ID" value="MPC47213.1"/>
    <property type="molecule type" value="Genomic_DNA"/>
</dbReference>
<gene>
    <name evidence="2" type="ORF">E2C01_040951</name>
</gene>
<dbReference type="Proteomes" id="UP000324222">
    <property type="component" value="Unassembled WGS sequence"/>
</dbReference>